<dbReference type="SUPFAM" id="SSF54373">
    <property type="entry name" value="FAD-linked reductases, C-terminal domain"/>
    <property type="match status" value="1"/>
</dbReference>
<dbReference type="PANTHER" id="PTHR11552:SF100">
    <property type="entry name" value="DEHYDROGENASE, PUTATIVE (AFU_ORTHOLOGUE AFUA_5G00630)-RELATED"/>
    <property type="match status" value="1"/>
</dbReference>
<name>A0A2C5XT80_9HYPO</name>
<dbReference type="PANTHER" id="PTHR11552">
    <property type="entry name" value="GLUCOSE-METHANOL-CHOLINE GMC OXIDOREDUCTASE"/>
    <property type="match status" value="1"/>
</dbReference>
<dbReference type="Pfam" id="PF05199">
    <property type="entry name" value="GMC_oxred_C"/>
    <property type="match status" value="1"/>
</dbReference>
<dbReference type="PROSITE" id="PS00624">
    <property type="entry name" value="GMC_OXRED_2"/>
    <property type="match status" value="1"/>
</dbReference>
<evidence type="ECO:0000256" key="1">
    <source>
        <dbReference type="ARBA" id="ARBA00010790"/>
    </source>
</evidence>
<feature type="domain" description="Glucose-methanol-choline oxidoreductase N-terminal" evidence="4">
    <location>
        <begin position="357"/>
        <end position="371"/>
    </location>
</feature>
<dbReference type="OrthoDB" id="269227at2759"/>
<evidence type="ECO:0000256" key="2">
    <source>
        <dbReference type="PIRSR" id="PIRSR000137-2"/>
    </source>
</evidence>
<comment type="similarity">
    <text evidence="1">Belongs to the GMC oxidoreductase family.</text>
</comment>
<comment type="caution">
    <text evidence="5">The sequence shown here is derived from an EMBL/GenBank/DDBJ whole genome shotgun (WGS) entry which is preliminary data.</text>
</comment>
<dbReference type="Proteomes" id="UP000226431">
    <property type="component" value="Unassembled WGS sequence"/>
</dbReference>
<dbReference type="Gene3D" id="3.30.560.10">
    <property type="entry name" value="Glucose Oxidase, domain 3"/>
    <property type="match status" value="1"/>
</dbReference>
<dbReference type="AlphaFoldDB" id="A0A2C5XT80"/>
<dbReference type="Gene3D" id="3.50.50.60">
    <property type="entry name" value="FAD/NAD(P)-binding domain"/>
    <property type="match status" value="1"/>
</dbReference>
<evidence type="ECO:0000259" key="4">
    <source>
        <dbReference type="PROSITE" id="PS00624"/>
    </source>
</evidence>
<feature type="binding site" evidence="2">
    <location>
        <begin position="146"/>
        <end position="149"/>
    </location>
    <ligand>
        <name>FAD</name>
        <dbReference type="ChEBI" id="CHEBI:57692"/>
    </ligand>
</feature>
<feature type="chain" id="PRO_5012293292" description="Glucose-methanol-choline oxidoreductase N-terminal domain-containing protein" evidence="3">
    <location>
        <begin position="26"/>
        <end position="650"/>
    </location>
</feature>
<dbReference type="InterPro" id="IPR007867">
    <property type="entry name" value="GMC_OxRtase_C"/>
</dbReference>
<organism evidence="5 6">
    <name type="scientific">Ophiocordyceps camponoti-rufipedis</name>
    <dbReference type="NCBI Taxonomy" id="2004952"/>
    <lineage>
        <taxon>Eukaryota</taxon>
        <taxon>Fungi</taxon>
        <taxon>Dikarya</taxon>
        <taxon>Ascomycota</taxon>
        <taxon>Pezizomycotina</taxon>
        <taxon>Sordariomycetes</taxon>
        <taxon>Hypocreomycetidae</taxon>
        <taxon>Hypocreales</taxon>
        <taxon>Ophiocordycipitaceae</taxon>
        <taxon>Ophiocordyceps</taxon>
    </lineage>
</organism>
<keyword evidence="2" id="KW-0285">Flavoprotein</keyword>
<dbReference type="PIRSF" id="PIRSF000137">
    <property type="entry name" value="Alcohol_oxidase"/>
    <property type="match status" value="1"/>
</dbReference>
<dbReference type="GO" id="GO:0050660">
    <property type="term" value="F:flavin adenine dinucleotide binding"/>
    <property type="evidence" value="ECO:0007669"/>
    <property type="project" value="InterPro"/>
</dbReference>
<keyword evidence="3" id="KW-0732">Signal</keyword>
<evidence type="ECO:0000313" key="5">
    <source>
        <dbReference type="EMBL" id="PHH78879.1"/>
    </source>
</evidence>
<evidence type="ECO:0000256" key="3">
    <source>
        <dbReference type="SAM" id="SignalP"/>
    </source>
</evidence>
<comment type="cofactor">
    <cofactor evidence="2">
        <name>FAD</name>
        <dbReference type="ChEBI" id="CHEBI:57692"/>
    </cofactor>
</comment>
<dbReference type="SUPFAM" id="SSF51905">
    <property type="entry name" value="FAD/NAD(P)-binding domain"/>
    <property type="match status" value="1"/>
</dbReference>
<feature type="signal peptide" evidence="3">
    <location>
        <begin position="1"/>
        <end position="25"/>
    </location>
</feature>
<protein>
    <recommendedName>
        <fullName evidence="4">Glucose-methanol-choline oxidoreductase N-terminal domain-containing protein</fullName>
    </recommendedName>
</protein>
<dbReference type="STRING" id="2004952.A0A2C5XT80"/>
<dbReference type="EMBL" id="NJES01000064">
    <property type="protein sequence ID" value="PHH78879.1"/>
    <property type="molecule type" value="Genomic_DNA"/>
</dbReference>
<reference evidence="5 6" key="1">
    <citation type="submission" date="2017-06" db="EMBL/GenBank/DDBJ databases">
        <title>Ant-infecting Ophiocordyceps genomes reveal a high diversity of potential behavioral manipulation genes and a possible major role for enterotoxins.</title>
        <authorList>
            <person name="De Bekker C."/>
            <person name="Evans H.C."/>
            <person name="Brachmann A."/>
            <person name="Hughes D.P."/>
        </authorList>
    </citation>
    <scope>NUCLEOTIDE SEQUENCE [LARGE SCALE GENOMIC DNA]</scope>
    <source>
        <strain evidence="5 6">Map16</strain>
    </source>
</reference>
<sequence>MATPSSLLSPIVLTILLLLAVAASAVELSGYDYIVVGSGAGGGPLAARLAMAGRRTLLIEAGTDQGNNLNTTVPAFSARSNEDSDLSWDFFVRHYGDDELQARDPKTSYRTADGQRYTGLKPPPGAEMLGVLYPRAAALGGCSVHNALVSVTPHRSDWDDIARLTGDSSWTSDRMHVYFRRVNREQRPPLSPPISPTDGAGWLSIERAPLGILATDPLSASVLLGGAFAMGNRTGAANTVANLLAGDANEDSPRRDREGGYFQTPLAAHEGKRVSARDFVVAVRDAKKADGSRRFPLDVRTNCQVTRVIFNKEQPPRATGVEFLDGAHLYRASPRSSGSSGEPGSATASREVILSAGAFNTPQLLKLSGVGPAAELARFNISLVHDAPGVGSNLQDHYEVAVQSRAPTNFTLLRGCTFSDDAAHDPCLSRWESPNRFSIAGPRGVYSSSGVLSSMLVRTAAATEYDIFIFGGPVDFRGYYPGFSRDLVATRDLWSWIVLKAHPLNSAGTVTLRSADPLDVPDVIFNSFGDDEDGSTDLRAVREGISVARDAFRRQLVRMKEVVPGEKAKSEEALDGYIRDNVFGHHAASTCAIGADDDPMAVLDSKFRVRGVKGLRVVDASVFPVIPGSFPALAIYMVAEKAADVILAGK</sequence>
<proteinExistence type="inferred from homology"/>
<feature type="binding site" evidence="2">
    <location>
        <position position="305"/>
    </location>
    <ligand>
        <name>FAD</name>
        <dbReference type="ChEBI" id="CHEBI:57692"/>
    </ligand>
</feature>
<dbReference type="InterPro" id="IPR036188">
    <property type="entry name" value="FAD/NAD-bd_sf"/>
</dbReference>
<gene>
    <name evidence="5" type="ORF">CDD80_6088</name>
</gene>
<dbReference type="Pfam" id="PF00732">
    <property type="entry name" value="GMC_oxred_N"/>
    <property type="match status" value="1"/>
</dbReference>
<dbReference type="InterPro" id="IPR012132">
    <property type="entry name" value="GMC_OxRdtase"/>
</dbReference>
<keyword evidence="6" id="KW-1185">Reference proteome</keyword>
<keyword evidence="2" id="KW-0274">FAD</keyword>
<dbReference type="GO" id="GO:0016614">
    <property type="term" value="F:oxidoreductase activity, acting on CH-OH group of donors"/>
    <property type="evidence" value="ECO:0007669"/>
    <property type="project" value="InterPro"/>
</dbReference>
<dbReference type="InterPro" id="IPR000172">
    <property type="entry name" value="GMC_OxRdtase_N"/>
</dbReference>
<accession>A0A2C5XT80</accession>
<evidence type="ECO:0000313" key="6">
    <source>
        <dbReference type="Proteomes" id="UP000226431"/>
    </source>
</evidence>